<protein>
    <submittedName>
        <fullName evidence="3">Unannotated protein</fullName>
    </submittedName>
</protein>
<gene>
    <name evidence="3" type="ORF">UFOPK2855_00653</name>
</gene>
<name>A0A6J6UQH3_9ZZZZ</name>
<dbReference type="InterPro" id="IPR000873">
    <property type="entry name" value="AMP-dep_synth/lig_dom"/>
</dbReference>
<dbReference type="InterPro" id="IPR020845">
    <property type="entry name" value="AMP-binding_CS"/>
</dbReference>
<dbReference type="InterPro" id="IPR025110">
    <property type="entry name" value="AMP-bd_C"/>
</dbReference>
<sequence>MTHSDTIISSSDAERLQSKAANGIRRLGVSPGARVLFCVESSASLLFAIGGALRSGVVPVVVNPQLLISERTPIVENSDSVAVIDSPKKLADLFSSGTDEISKYPLSRPMLYTSGTSGTPKGVVSPILDEADAKKLWSEEIEQWSFCAEDVHLVCSPLYHSAPIRLSLSTLLAGGSIVVPGKFKADEIVKTIRETQPTTTFCTPTHLQRLVESGNIGELGSLRLLLHAGSKCEDRLKRIVINEVGINKVWEFYGSTEGQFSVCSSTEWLARPGTVGKARRNRKLLVGQDEVIWSSCPSYARWEYWNDRPKTLEAWEGDFFTVGDLGYLDDDGYLYLRGRRDDLVVSGGVNIYPVEIEFVLQNMSGIEDVVVFGVEDERWGQKLCAAIVGSVSRQQIDVFVQENLAPFKRPKEYFFVSNIPRTALDKLRRSRMAVDLGIE</sequence>
<feature type="domain" description="AMP-binding enzyme C-terminal" evidence="2">
    <location>
        <begin position="355"/>
        <end position="426"/>
    </location>
</feature>
<dbReference type="PANTHER" id="PTHR43767:SF1">
    <property type="entry name" value="NONRIBOSOMAL PEPTIDE SYNTHASE PES1 (EUROFUNG)-RELATED"/>
    <property type="match status" value="1"/>
</dbReference>
<dbReference type="InterPro" id="IPR042099">
    <property type="entry name" value="ANL_N_sf"/>
</dbReference>
<dbReference type="EMBL" id="CAEZZK010000112">
    <property type="protein sequence ID" value="CAB4760799.1"/>
    <property type="molecule type" value="Genomic_DNA"/>
</dbReference>
<dbReference type="AlphaFoldDB" id="A0A6J6UQH3"/>
<evidence type="ECO:0000259" key="2">
    <source>
        <dbReference type="Pfam" id="PF13193"/>
    </source>
</evidence>
<feature type="domain" description="AMP-dependent synthetase/ligase" evidence="1">
    <location>
        <begin position="11"/>
        <end position="84"/>
    </location>
</feature>
<accession>A0A6J6UQH3</accession>
<dbReference type="InterPro" id="IPR045851">
    <property type="entry name" value="AMP-bd_C_sf"/>
</dbReference>
<dbReference type="CDD" id="cd04433">
    <property type="entry name" value="AFD_class_I"/>
    <property type="match status" value="1"/>
</dbReference>
<evidence type="ECO:0000259" key="1">
    <source>
        <dbReference type="Pfam" id="PF00501"/>
    </source>
</evidence>
<dbReference type="PROSITE" id="PS00455">
    <property type="entry name" value="AMP_BINDING"/>
    <property type="match status" value="1"/>
</dbReference>
<dbReference type="InterPro" id="IPR050237">
    <property type="entry name" value="ATP-dep_AMP-bd_enzyme"/>
</dbReference>
<proteinExistence type="predicted"/>
<dbReference type="SUPFAM" id="SSF56801">
    <property type="entry name" value="Acetyl-CoA synthetase-like"/>
    <property type="match status" value="1"/>
</dbReference>
<dbReference type="Pfam" id="PF13193">
    <property type="entry name" value="AMP-binding_C"/>
    <property type="match status" value="1"/>
</dbReference>
<dbReference type="PANTHER" id="PTHR43767">
    <property type="entry name" value="LONG-CHAIN-FATTY-ACID--COA LIGASE"/>
    <property type="match status" value="1"/>
</dbReference>
<feature type="domain" description="AMP-dependent synthetase/ligase" evidence="1">
    <location>
        <begin position="110"/>
        <end position="282"/>
    </location>
</feature>
<reference evidence="3" key="1">
    <citation type="submission" date="2020-05" db="EMBL/GenBank/DDBJ databases">
        <authorList>
            <person name="Chiriac C."/>
            <person name="Salcher M."/>
            <person name="Ghai R."/>
            <person name="Kavagutti S V."/>
        </authorList>
    </citation>
    <scope>NUCLEOTIDE SEQUENCE</scope>
</reference>
<organism evidence="3">
    <name type="scientific">freshwater metagenome</name>
    <dbReference type="NCBI Taxonomy" id="449393"/>
    <lineage>
        <taxon>unclassified sequences</taxon>
        <taxon>metagenomes</taxon>
        <taxon>ecological metagenomes</taxon>
    </lineage>
</organism>
<dbReference type="Gene3D" id="3.40.50.12780">
    <property type="entry name" value="N-terminal domain of ligase-like"/>
    <property type="match status" value="1"/>
</dbReference>
<dbReference type="Pfam" id="PF00501">
    <property type="entry name" value="AMP-binding"/>
    <property type="match status" value="2"/>
</dbReference>
<dbReference type="Gene3D" id="3.30.300.30">
    <property type="match status" value="1"/>
</dbReference>
<evidence type="ECO:0000313" key="3">
    <source>
        <dbReference type="EMBL" id="CAB4760799.1"/>
    </source>
</evidence>
<dbReference type="GO" id="GO:0016878">
    <property type="term" value="F:acid-thiol ligase activity"/>
    <property type="evidence" value="ECO:0007669"/>
    <property type="project" value="UniProtKB-ARBA"/>
</dbReference>